<keyword evidence="3" id="KW-1185">Reference proteome</keyword>
<sequence length="144" mass="16847">MYDVKDIANWFLIYNSYMETNQGADGMSNLKFQKLLYYAQSAYLALKNAPLFSNNIVAWNHGSVVEEIYQKYKKCSSDDIKEFDKVDIDKETEKILTEVYNVFGEYSAWGLRNLTHTEKPYVETKINNVIPQDLMKESFKEIIV</sequence>
<evidence type="ECO:0000259" key="1">
    <source>
        <dbReference type="Pfam" id="PF13274"/>
    </source>
</evidence>
<gene>
    <name evidence="2" type="ordered locus">Lebu_0956</name>
</gene>
<dbReference type="InterPro" id="IPR025272">
    <property type="entry name" value="SocA_Panacea"/>
</dbReference>
<dbReference type="Pfam" id="PF13274">
    <property type="entry name" value="SocA_Panacea"/>
    <property type="match status" value="1"/>
</dbReference>
<dbReference type="HOGENOM" id="CLU_110683_3_1_0"/>
<dbReference type="EMBL" id="CP001685">
    <property type="protein sequence ID" value="ACV38858.1"/>
    <property type="molecule type" value="Genomic_DNA"/>
</dbReference>
<dbReference type="AlphaFoldDB" id="C7N9M7"/>
<feature type="domain" description="Antitoxin SocA-like Panacea" evidence="1">
    <location>
        <begin position="33"/>
        <end position="119"/>
    </location>
</feature>
<dbReference type="RefSeq" id="WP_015769206.1">
    <property type="nucleotide sequence ID" value="NC_013192.1"/>
</dbReference>
<dbReference type="KEGG" id="lba:Lebu_0956"/>
<evidence type="ECO:0000313" key="3">
    <source>
        <dbReference type="Proteomes" id="UP000001910"/>
    </source>
</evidence>
<organism evidence="2 3">
    <name type="scientific">Leptotrichia buccalis (strain ATCC 14201 / DSM 1135 / JCM 12969 / NCTC 10249 / C-1013-b)</name>
    <dbReference type="NCBI Taxonomy" id="523794"/>
    <lineage>
        <taxon>Bacteria</taxon>
        <taxon>Fusobacteriati</taxon>
        <taxon>Fusobacteriota</taxon>
        <taxon>Fusobacteriia</taxon>
        <taxon>Fusobacteriales</taxon>
        <taxon>Leptotrichiaceae</taxon>
        <taxon>Leptotrichia</taxon>
    </lineage>
</organism>
<evidence type="ECO:0000313" key="2">
    <source>
        <dbReference type="EMBL" id="ACV38858.1"/>
    </source>
</evidence>
<proteinExistence type="predicted"/>
<reference evidence="2 3" key="1">
    <citation type="journal article" date="2009" name="Stand. Genomic Sci.">
        <title>Complete genome sequence of Leptotrichia buccalis type strain (C-1013-b).</title>
        <authorList>
            <person name="Ivanova N."/>
            <person name="Gronow S."/>
            <person name="Lapidus A."/>
            <person name="Copeland A."/>
            <person name="Glavina Del Rio T."/>
            <person name="Nolan M."/>
            <person name="Lucas S."/>
            <person name="Chen F."/>
            <person name="Tice H."/>
            <person name="Cheng J.F."/>
            <person name="Saunders E."/>
            <person name="Bruce D."/>
            <person name="Goodwin L."/>
            <person name="Brettin T."/>
            <person name="Detter J.C."/>
            <person name="Han C."/>
            <person name="Pitluck S."/>
            <person name="Mikhailova N."/>
            <person name="Pati A."/>
            <person name="Mavrommatis K."/>
            <person name="Chen A."/>
            <person name="Palaniappan K."/>
            <person name="Land M."/>
            <person name="Hauser L."/>
            <person name="Chang Y.J."/>
            <person name="Jeffries C.D."/>
            <person name="Chain P."/>
            <person name="Rohde C."/>
            <person name="Goker M."/>
            <person name="Bristow J."/>
            <person name="Eisen J.A."/>
            <person name="Markowitz V."/>
            <person name="Hugenholtz P."/>
            <person name="Kyrpides N.C."/>
            <person name="Klenk H.P."/>
        </authorList>
    </citation>
    <scope>NUCLEOTIDE SEQUENCE [LARGE SCALE GENOMIC DNA]</scope>
    <source>
        <strain evidence="3">ATCC 14201 / DSM 1135 / JCM 12969 / NCTC 10249 / C-1013-b</strain>
    </source>
</reference>
<dbReference type="STRING" id="523794.Lebu_0956"/>
<dbReference type="Proteomes" id="UP000001910">
    <property type="component" value="Chromosome"/>
</dbReference>
<dbReference type="eggNOG" id="COG3600">
    <property type="taxonomic scope" value="Bacteria"/>
</dbReference>
<accession>C7N9M7</accession>
<protein>
    <submittedName>
        <fullName evidence="2">Prophage protein</fullName>
    </submittedName>
</protein>
<name>C7N9M7_LEPBD</name>
<dbReference type="OrthoDB" id="9799173at2"/>